<evidence type="ECO:0000256" key="2">
    <source>
        <dbReference type="SAM" id="Phobius"/>
    </source>
</evidence>
<gene>
    <name evidence="3" type="ORF">ACFP1G_04655</name>
</gene>
<comment type="caution">
    <text evidence="3">The sequence shown here is derived from an EMBL/GenBank/DDBJ whole genome shotgun (WGS) entry which is preliminary data.</text>
</comment>
<name>A0ABW1SRL0_9LACO</name>
<dbReference type="RefSeq" id="WP_125694487.1">
    <property type="nucleotide sequence ID" value="NZ_JBHSSK010000013.1"/>
</dbReference>
<dbReference type="EMBL" id="JBHSSK010000013">
    <property type="protein sequence ID" value="MFC6206767.1"/>
    <property type="molecule type" value="Genomic_DNA"/>
</dbReference>
<protein>
    <submittedName>
        <fullName evidence="3">Uncharacterized protein</fullName>
    </submittedName>
</protein>
<feature type="region of interest" description="Disordered" evidence="1">
    <location>
        <begin position="42"/>
        <end position="75"/>
    </location>
</feature>
<keyword evidence="2" id="KW-0472">Membrane</keyword>
<keyword evidence="2" id="KW-0812">Transmembrane</keyword>
<keyword evidence="4" id="KW-1185">Reference proteome</keyword>
<organism evidence="3 4">
    <name type="scientific">Levilactobacillus tongjiangensis</name>
    <dbReference type="NCBI Taxonomy" id="2486023"/>
    <lineage>
        <taxon>Bacteria</taxon>
        <taxon>Bacillati</taxon>
        <taxon>Bacillota</taxon>
        <taxon>Bacilli</taxon>
        <taxon>Lactobacillales</taxon>
        <taxon>Lactobacillaceae</taxon>
        <taxon>Levilactobacillus</taxon>
    </lineage>
</organism>
<evidence type="ECO:0000313" key="3">
    <source>
        <dbReference type="EMBL" id="MFC6206767.1"/>
    </source>
</evidence>
<accession>A0ABW1SRL0</accession>
<keyword evidence="2" id="KW-1133">Transmembrane helix</keyword>
<reference evidence="4" key="1">
    <citation type="journal article" date="2019" name="Int. J. Syst. Evol. Microbiol.">
        <title>The Global Catalogue of Microorganisms (GCM) 10K type strain sequencing project: providing services to taxonomists for standard genome sequencing and annotation.</title>
        <authorList>
            <consortium name="The Broad Institute Genomics Platform"/>
            <consortium name="The Broad Institute Genome Sequencing Center for Infectious Disease"/>
            <person name="Wu L."/>
            <person name="Ma J."/>
        </authorList>
    </citation>
    <scope>NUCLEOTIDE SEQUENCE [LARGE SCALE GENOMIC DNA]</scope>
    <source>
        <strain evidence="4">CCM 8905</strain>
    </source>
</reference>
<evidence type="ECO:0000313" key="4">
    <source>
        <dbReference type="Proteomes" id="UP001596254"/>
    </source>
</evidence>
<feature type="compositionally biased region" description="Low complexity" evidence="1">
    <location>
        <begin position="42"/>
        <end position="62"/>
    </location>
</feature>
<sequence length="314" mass="35215">MRHKQSSPKWTPTRKLWAGVGIIVIIGFAFFLGLSIAGHQSATPEPSAATSSKVKVQSSHKVASSRRPDSTGDVDVLSDLTEKAGENASTRTNDNEKTYSQFKQQNGTWYWWLTSSKRGTIEVGEVRSVAKDGQTAQLKMKSEYYDQGTNYTLTFHWLAGSNTQYNLNTDFKQINGDYTLGDTEDDVTPAKDVNLQDVIESTVGRGLGYEDASTQTNGGDQTTSEFYGMNPSRNGRYAHWYWDFSSKKRGPIIHAMIGSVKVDYAGNPTSFEMSDMEKQKDFTVNVSYDWSSNTYHLWTSYQNIDGRYTNDEAH</sequence>
<proteinExistence type="predicted"/>
<feature type="transmembrane region" description="Helical" evidence="2">
    <location>
        <begin position="16"/>
        <end position="37"/>
    </location>
</feature>
<dbReference type="Proteomes" id="UP001596254">
    <property type="component" value="Unassembled WGS sequence"/>
</dbReference>
<evidence type="ECO:0000256" key="1">
    <source>
        <dbReference type="SAM" id="MobiDB-lite"/>
    </source>
</evidence>